<reference evidence="6" key="1">
    <citation type="submission" date="2016-11" db="EMBL/GenBank/DDBJ databases">
        <authorList>
            <person name="Varghese N."/>
            <person name="Submissions S."/>
        </authorList>
    </citation>
    <scope>NUCLEOTIDE SEQUENCE [LARGE SCALE GENOMIC DNA]</scope>
    <source>
        <strain evidence="6">DSM 16219</strain>
    </source>
</reference>
<proteinExistence type="predicted"/>
<dbReference type="RefSeq" id="WP_073474349.1">
    <property type="nucleotide sequence ID" value="NZ_FQZU01000006.1"/>
</dbReference>
<evidence type="ECO:0000313" key="5">
    <source>
        <dbReference type="EMBL" id="SHJ30707.1"/>
    </source>
</evidence>
<feature type="chain" id="PRO_5013065007" description="DUF4124 domain-containing protein" evidence="3">
    <location>
        <begin position="24"/>
        <end position="189"/>
    </location>
</feature>
<evidence type="ECO:0000256" key="1">
    <source>
        <dbReference type="SAM" id="Coils"/>
    </source>
</evidence>
<protein>
    <recommendedName>
        <fullName evidence="4">DUF4124 domain-containing protein</fullName>
    </recommendedName>
</protein>
<name>A0A1M6I8F5_9BACT</name>
<feature type="region of interest" description="Disordered" evidence="2">
    <location>
        <begin position="39"/>
        <end position="96"/>
    </location>
</feature>
<keyword evidence="1" id="KW-0175">Coiled coil</keyword>
<gene>
    <name evidence="5" type="ORF">SAMN02745216_01387</name>
</gene>
<evidence type="ECO:0000313" key="6">
    <source>
        <dbReference type="Proteomes" id="UP000183994"/>
    </source>
</evidence>
<dbReference type="EMBL" id="FQZU01000006">
    <property type="protein sequence ID" value="SHJ30707.1"/>
    <property type="molecule type" value="Genomic_DNA"/>
</dbReference>
<dbReference type="Pfam" id="PF13511">
    <property type="entry name" value="DUF4124"/>
    <property type="match status" value="1"/>
</dbReference>
<dbReference type="STRING" id="1121393.SAMN02745216_01387"/>
<keyword evidence="6" id="KW-1185">Reference proteome</keyword>
<keyword evidence="3" id="KW-0732">Signal</keyword>
<evidence type="ECO:0000256" key="2">
    <source>
        <dbReference type="SAM" id="MobiDB-lite"/>
    </source>
</evidence>
<evidence type="ECO:0000256" key="3">
    <source>
        <dbReference type="SAM" id="SignalP"/>
    </source>
</evidence>
<feature type="coiled-coil region" evidence="1">
    <location>
        <begin position="98"/>
        <end position="183"/>
    </location>
</feature>
<dbReference type="AlphaFoldDB" id="A0A1M6I8F5"/>
<feature type="signal peptide" evidence="3">
    <location>
        <begin position="1"/>
        <end position="23"/>
    </location>
</feature>
<accession>A0A1M6I8F5</accession>
<sequence length="189" mass="20990">MKQIALCAFAAFLLFAWTQDGFAEIYSYRDENGNLVFTDAPPAAAEVPPSQVQVTKEVAPSPSPRSSSANPGHGWKGDGAPPGQSVAPKKKRPSNAEIQAFIEGRKRLNEEARELREERDALQEEANALAEAGKRIRKRSVMRVHNTKVQEVNDKIMALSEKARDHDRRVRAYEEEHQDILEALTAGTN</sequence>
<dbReference type="Proteomes" id="UP000183994">
    <property type="component" value="Unassembled WGS sequence"/>
</dbReference>
<organism evidence="5 6">
    <name type="scientific">Desulfatibacillum alkenivorans DSM 16219</name>
    <dbReference type="NCBI Taxonomy" id="1121393"/>
    <lineage>
        <taxon>Bacteria</taxon>
        <taxon>Pseudomonadati</taxon>
        <taxon>Thermodesulfobacteriota</taxon>
        <taxon>Desulfobacteria</taxon>
        <taxon>Desulfobacterales</taxon>
        <taxon>Desulfatibacillaceae</taxon>
        <taxon>Desulfatibacillum</taxon>
    </lineage>
</organism>
<dbReference type="InterPro" id="IPR025392">
    <property type="entry name" value="DUF4124"/>
</dbReference>
<evidence type="ECO:0000259" key="4">
    <source>
        <dbReference type="Pfam" id="PF13511"/>
    </source>
</evidence>
<feature type="domain" description="DUF4124" evidence="4">
    <location>
        <begin position="12"/>
        <end position="66"/>
    </location>
</feature>